<dbReference type="EMBL" id="CP083239">
    <property type="protein sequence ID" value="UOK71528.1"/>
    <property type="molecule type" value="Genomic_DNA"/>
</dbReference>
<evidence type="ECO:0000313" key="4">
    <source>
        <dbReference type="Proteomes" id="UP000831684"/>
    </source>
</evidence>
<dbReference type="Pfam" id="PF02615">
    <property type="entry name" value="Ldh_2"/>
    <property type="match status" value="1"/>
</dbReference>
<evidence type="ECO:0000256" key="1">
    <source>
        <dbReference type="ARBA" id="ARBA00006056"/>
    </source>
</evidence>
<dbReference type="AlphaFoldDB" id="A0A9E7CVS6"/>
<dbReference type="Gene3D" id="1.10.1530.10">
    <property type="match status" value="1"/>
</dbReference>
<evidence type="ECO:0000256" key="2">
    <source>
        <dbReference type="ARBA" id="ARBA00023002"/>
    </source>
</evidence>
<dbReference type="PANTHER" id="PTHR11091:SF0">
    <property type="entry name" value="MALATE DEHYDROGENASE"/>
    <property type="match status" value="1"/>
</dbReference>
<dbReference type="KEGG" id="apol:K9D25_02040"/>
<accession>A0A9E7CVS6</accession>
<name>A0A9E7CVS6_9HYPH</name>
<comment type="similarity">
    <text evidence="1">Belongs to the LDH2/MDH2 oxidoreductase family.</text>
</comment>
<dbReference type="PANTHER" id="PTHR11091">
    <property type="entry name" value="OXIDOREDUCTASE-RELATED"/>
    <property type="match status" value="1"/>
</dbReference>
<keyword evidence="2" id="KW-0560">Oxidoreductase</keyword>
<dbReference type="GO" id="GO:0016491">
    <property type="term" value="F:oxidoreductase activity"/>
    <property type="evidence" value="ECO:0007669"/>
    <property type="project" value="UniProtKB-KW"/>
</dbReference>
<dbReference type="Gene3D" id="3.30.1370.60">
    <property type="entry name" value="Hypothetical oxidoreductase yiak, domain 2"/>
    <property type="match status" value="1"/>
</dbReference>
<organism evidence="3 4">
    <name type="scientific">Ancylobacter polymorphus</name>
    <dbReference type="NCBI Taxonomy" id="223390"/>
    <lineage>
        <taxon>Bacteria</taxon>
        <taxon>Pseudomonadati</taxon>
        <taxon>Pseudomonadota</taxon>
        <taxon>Alphaproteobacteria</taxon>
        <taxon>Hyphomicrobiales</taxon>
        <taxon>Xanthobacteraceae</taxon>
        <taxon>Ancylobacter</taxon>
    </lineage>
</organism>
<dbReference type="Proteomes" id="UP000831684">
    <property type="component" value="Chromosome"/>
</dbReference>
<dbReference type="InterPro" id="IPR036111">
    <property type="entry name" value="Mal/L-sulfo/L-lacto_DH-like_sf"/>
</dbReference>
<protein>
    <submittedName>
        <fullName evidence="3">Ldh family oxidoreductase</fullName>
    </submittedName>
</protein>
<reference evidence="3" key="1">
    <citation type="submission" date="2021-09" db="EMBL/GenBank/DDBJ databases">
        <title>Network and meta-omics reveal the key degrader and cooperation patterns in an efficient 1,4-dioxane-degrading microbial community.</title>
        <authorList>
            <person name="Dai C."/>
        </authorList>
    </citation>
    <scope>NUCLEOTIDE SEQUENCE</scope>
    <source>
        <strain evidence="3">ZM13</strain>
    </source>
</reference>
<proteinExistence type="inferred from homology"/>
<sequence>MNAPGTGNALVTLSLAEVHALTRDTLRAAGLGVAHAEAIARSITRAQADECHSHGLYRLLGYVDSVRSGKAEREALPVLTRTTPVILNVDARRGFAPLAIEAGVPPLIEAAKTYGIAALAIHDCYHFSALWADIEPAVEAGLAAWCFTIGQCCVAPAGGTTPLLGTNPIAFGWPGPAGQPFIFDFATSAAARGEVELKRRAGETLPQGWAVGPDGAPTTDPAAALKGALLPFGGHKGSALSLMVELIAGPLIGDLTSRQAKAVENGDAGPPLGGELFIAMDPAMFGRDTLSQRLEDADALFALAKAQPGVRLPAERRYAARARSREGVQIPAGLLAEIRALTQGDTEGERTRR</sequence>
<dbReference type="RefSeq" id="WP_244378763.1">
    <property type="nucleotide sequence ID" value="NZ_CP083239.1"/>
</dbReference>
<evidence type="ECO:0000313" key="3">
    <source>
        <dbReference type="EMBL" id="UOK71528.1"/>
    </source>
</evidence>
<dbReference type="InterPro" id="IPR043144">
    <property type="entry name" value="Mal/L-sulf/L-lact_DH-like_ah"/>
</dbReference>
<gene>
    <name evidence="3" type="ORF">K9D25_02040</name>
</gene>
<dbReference type="InterPro" id="IPR043143">
    <property type="entry name" value="Mal/L-sulf/L-lact_DH-like_NADP"/>
</dbReference>
<dbReference type="InterPro" id="IPR003767">
    <property type="entry name" value="Malate/L-lactate_DH-like"/>
</dbReference>
<dbReference type="SUPFAM" id="SSF89733">
    <property type="entry name" value="L-sulfolactate dehydrogenase-like"/>
    <property type="match status" value="1"/>
</dbReference>